<evidence type="ECO:0000313" key="3">
    <source>
        <dbReference type="EMBL" id="MDN5212794.1"/>
    </source>
</evidence>
<dbReference type="Proteomes" id="UP001172083">
    <property type="component" value="Unassembled WGS sequence"/>
</dbReference>
<feature type="chain" id="PRO_5045565767" evidence="1">
    <location>
        <begin position="22"/>
        <end position="961"/>
    </location>
</feature>
<evidence type="ECO:0000313" key="4">
    <source>
        <dbReference type="Proteomes" id="UP001172083"/>
    </source>
</evidence>
<gene>
    <name evidence="3" type="ORF">QQ020_12085</name>
</gene>
<dbReference type="NCBIfam" id="TIGR04131">
    <property type="entry name" value="Bac_Flav_CTERM"/>
    <property type="match status" value="1"/>
</dbReference>
<dbReference type="Pfam" id="PF19078">
    <property type="entry name" value="Big_12"/>
    <property type="match status" value="1"/>
</dbReference>
<dbReference type="Gene3D" id="3.80.10.10">
    <property type="entry name" value="Ribonuclease Inhibitor"/>
    <property type="match status" value="3"/>
</dbReference>
<name>A0ABT8L4Y1_9BACT</name>
<dbReference type="PANTHER" id="PTHR45661">
    <property type="entry name" value="SURFACE ANTIGEN"/>
    <property type="match status" value="1"/>
</dbReference>
<sequence>MKKQLKLISLLIFLTSLTAYSQNNVGDQFKVGDIRYKITSIAPPEVMIVVYEGKATEVDIPETVDHGTNTYTVTAIGENTDTFQGGRPIRPFFEKGLTRVSIPNTVTIIGLGAFNSNKLTEVDIPNSVTHIRRWGFSGNDLKEVTIPASVEHIGYQAFYGLDNIHPLEIVRSERNPPPRIDPTAFSTPSGPRFRKMDLVVPFGKVQDYKDAGWTKDLGFVTITSGITTVDKVKYGIVGSTLEATLIAGVRSPFNLIIPPTVDIDGYSLPIPVTAIGDSAFLASTFQTVIIPESVKSIGFQAFYDAPNFNRMTMVSNDPPALDSAAFEYPHRNEIDLIVPEKMEQAYIDAGWTGFREVFSLKGRLHLSDEWLWEVTSLFPNEVSLVDYRLYGSVHAEIASEIEYLANSELDKTYTVTSIGYEAFKGKRLNSVLIPNTVDSIAVSAFHDNQLTSVEIPTSVTYIGEYAFGKNKLTSIEIPESVTEIGGSAFRDNQLTEVTISDSVTYIGEYAFAQNQLTSVTTPGNVRRIRRWTYASNQLTEVTISDSVKAIELFAFQDNPDLRLVTVKPIDPPSLNENAFSNAYRDQIDLVVPMSDTSIQVYLDHGWDGFRSISFGIFTVDDIRYGITSRTEVMVVDYTGTATEVTIPETVDHGTNTYTVTAIGEGAFQNKQLANVEIPVSVTSIWQNAFMDNQLTVVTIPANVDSIGFHAFYNNPDLGLVTVGANNPPALDATAFANANRHQIVLVVPTGRIQAYEDNGWDGFKSISNGNPPPQPTIHAIQSVDNLEPSTINITFDDEVTGFELRDIQVTNATVTNFTGSGSIYSATIVPTLCDDITIDVPANVAIGTHSLLPNLAAAQIIVAVDRKIACSAGVPSFSLMIPTAFTPNGDGANDAWIIDNLSKDASVRIYDRHGTIIFSSDNGYTRPWDGTARGSSLPAGSYLYLIQDGPHKYRGSVTILL</sequence>
<evidence type="ECO:0000259" key="2">
    <source>
        <dbReference type="Pfam" id="PF19078"/>
    </source>
</evidence>
<dbReference type="InterPro" id="IPR026906">
    <property type="entry name" value="LRR_5"/>
</dbReference>
<dbReference type="InterPro" id="IPR026341">
    <property type="entry name" value="T9SS_type_B"/>
</dbReference>
<dbReference type="EMBL" id="JAUJEB010000001">
    <property type="protein sequence ID" value="MDN5212794.1"/>
    <property type="molecule type" value="Genomic_DNA"/>
</dbReference>
<comment type="caution">
    <text evidence="3">The sequence shown here is derived from an EMBL/GenBank/DDBJ whole genome shotgun (WGS) entry which is preliminary data.</text>
</comment>
<dbReference type="Pfam" id="PF13306">
    <property type="entry name" value="LRR_5"/>
    <property type="match status" value="4"/>
</dbReference>
<organism evidence="3 4">
    <name type="scientific">Agaribacillus aureus</name>
    <dbReference type="NCBI Taxonomy" id="3051825"/>
    <lineage>
        <taxon>Bacteria</taxon>
        <taxon>Pseudomonadati</taxon>
        <taxon>Bacteroidota</taxon>
        <taxon>Cytophagia</taxon>
        <taxon>Cytophagales</taxon>
        <taxon>Splendidivirgaceae</taxon>
        <taxon>Agaribacillus</taxon>
    </lineage>
</organism>
<dbReference type="Gene3D" id="3.40.50.12480">
    <property type="match status" value="1"/>
</dbReference>
<evidence type="ECO:0000256" key="1">
    <source>
        <dbReference type="SAM" id="SignalP"/>
    </source>
</evidence>
<dbReference type="InterPro" id="IPR044048">
    <property type="entry name" value="Big_12"/>
</dbReference>
<keyword evidence="1" id="KW-0732">Signal</keyword>
<dbReference type="Pfam" id="PF13585">
    <property type="entry name" value="CHU_C"/>
    <property type="match status" value="1"/>
</dbReference>
<proteinExistence type="predicted"/>
<reference evidence="3" key="1">
    <citation type="submission" date="2023-06" db="EMBL/GenBank/DDBJ databases">
        <title>Genomic of Agaribacillus aureum.</title>
        <authorList>
            <person name="Wang G."/>
        </authorList>
    </citation>
    <scope>NUCLEOTIDE SEQUENCE</scope>
    <source>
        <strain evidence="3">BMA12</strain>
    </source>
</reference>
<dbReference type="PANTHER" id="PTHR45661:SF3">
    <property type="entry name" value="IG-LIKE DOMAIN-CONTAINING PROTEIN"/>
    <property type="match status" value="1"/>
</dbReference>
<dbReference type="InterPro" id="IPR053139">
    <property type="entry name" value="Surface_bspA-like"/>
</dbReference>
<feature type="signal peptide" evidence="1">
    <location>
        <begin position="1"/>
        <end position="21"/>
    </location>
</feature>
<dbReference type="RefSeq" id="WP_346758111.1">
    <property type="nucleotide sequence ID" value="NZ_JAUJEB010000001.1"/>
</dbReference>
<keyword evidence="4" id="KW-1185">Reference proteome</keyword>
<protein>
    <submittedName>
        <fullName evidence="3">Leucine-rich repeat protein</fullName>
    </submittedName>
</protein>
<accession>A0ABT8L4Y1</accession>
<feature type="domain" description="Bacterial Ig-like" evidence="2">
    <location>
        <begin position="775"/>
        <end position="832"/>
    </location>
</feature>
<dbReference type="InterPro" id="IPR032675">
    <property type="entry name" value="LRR_dom_sf"/>
</dbReference>